<proteinExistence type="predicted"/>
<dbReference type="Gene3D" id="3.40.1090.10">
    <property type="entry name" value="Cytosolic phospholipase A2 catalytic domain"/>
    <property type="match status" value="1"/>
</dbReference>
<protein>
    <submittedName>
        <fullName evidence="1">Uncharacterized protein</fullName>
    </submittedName>
</protein>
<dbReference type="EMBL" id="BQNB010017533">
    <property type="protein sequence ID" value="GJT64324.1"/>
    <property type="molecule type" value="Genomic_DNA"/>
</dbReference>
<gene>
    <name evidence="1" type="ORF">Tco_1015804</name>
</gene>
<keyword evidence="2" id="KW-1185">Reference proteome</keyword>
<evidence type="ECO:0000313" key="1">
    <source>
        <dbReference type="EMBL" id="GJT64324.1"/>
    </source>
</evidence>
<dbReference type="Proteomes" id="UP001151760">
    <property type="component" value="Unassembled WGS sequence"/>
</dbReference>
<reference evidence="1" key="2">
    <citation type="submission" date="2022-01" db="EMBL/GenBank/DDBJ databases">
        <authorList>
            <person name="Yamashiro T."/>
            <person name="Shiraishi A."/>
            <person name="Satake H."/>
            <person name="Nakayama K."/>
        </authorList>
    </citation>
    <scope>NUCLEOTIDE SEQUENCE</scope>
</reference>
<organism evidence="1 2">
    <name type="scientific">Tanacetum coccineum</name>
    <dbReference type="NCBI Taxonomy" id="301880"/>
    <lineage>
        <taxon>Eukaryota</taxon>
        <taxon>Viridiplantae</taxon>
        <taxon>Streptophyta</taxon>
        <taxon>Embryophyta</taxon>
        <taxon>Tracheophyta</taxon>
        <taxon>Spermatophyta</taxon>
        <taxon>Magnoliopsida</taxon>
        <taxon>eudicotyledons</taxon>
        <taxon>Gunneridae</taxon>
        <taxon>Pentapetalae</taxon>
        <taxon>asterids</taxon>
        <taxon>campanulids</taxon>
        <taxon>Asterales</taxon>
        <taxon>Asteraceae</taxon>
        <taxon>Asteroideae</taxon>
        <taxon>Anthemideae</taxon>
        <taxon>Anthemidinae</taxon>
        <taxon>Tanacetum</taxon>
    </lineage>
</organism>
<dbReference type="PANTHER" id="PTHR32176:SF92">
    <property type="entry name" value="XYLOSE ISOMERASE"/>
    <property type="match status" value="1"/>
</dbReference>
<reference evidence="1" key="1">
    <citation type="journal article" date="2022" name="Int. J. Mol. Sci.">
        <title>Draft Genome of Tanacetum Coccineum: Genomic Comparison of Closely Related Tanacetum-Family Plants.</title>
        <authorList>
            <person name="Yamashiro T."/>
            <person name="Shiraishi A."/>
            <person name="Nakayama K."/>
            <person name="Satake H."/>
        </authorList>
    </citation>
    <scope>NUCLEOTIDE SEQUENCE</scope>
</reference>
<dbReference type="PANTHER" id="PTHR32176">
    <property type="entry name" value="XYLOSE ISOMERASE"/>
    <property type="match status" value="1"/>
</dbReference>
<sequence length="155" mass="17416">MKMKWAMMRRNNAMAGVGDGNRLAITNTAVALEEVTRDVMRDFQDHNGKRHPYGQFLVLSLGTGVRNYEGKYDVKESSTWGVAGCPDNFLCIQDDNLAKDLSSIDKATKKNMEALKDVDEKLQDKPGCRANSETGDFEPVLVDIKNREALRKYIV</sequence>
<name>A0ABQ5FMX6_9ASTR</name>
<comment type="caution">
    <text evidence="1">The sequence shown here is derived from an EMBL/GenBank/DDBJ whole genome shotgun (WGS) entry which is preliminary data.</text>
</comment>
<evidence type="ECO:0000313" key="2">
    <source>
        <dbReference type="Proteomes" id="UP001151760"/>
    </source>
</evidence>
<accession>A0ABQ5FMX6</accession>